<organism evidence="3 4">
    <name type="scientific">Georgenia daeguensis</name>
    <dbReference type="NCBI Taxonomy" id="908355"/>
    <lineage>
        <taxon>Bacteria</taxon>
        <taxon>Bacillati</taxon>
        <taxon>Actinomycetota</taxon>
        <taxon>Actinomycetes</taxon>
        <taxon>Micrococcales</taxon>
        <taxon>Bogoriellaceae</taxon>
        <taxon>Georgenia</taxon>
    </lineage>
</organism>
<evidence type="ECO:0000256" key="1">
    <source>
        <dbReference type="SAM" id="MobiDB-lite"/>
    </source>
</evidence>
<dbReference type="InterPro" id="IPR028994">
    <property type="entry name" value="Integrin_alpha_N"/>
</dbReference>
<name>A0ABP8ESF0_9MICO</name>
<evidence type="ECO:0008006" key="5">
    <source>
        <dbReference type="Google" id="ProtNLM"/>
    </source>
</evidence>
<dbReference type="EMBL" id="BAABBA010000005">
    <property type="protein sequence ID" value="GAA4286908.1"/>
    <property type="molecule type" value="Genomic_DNA"/>
</dbReference>
<reference evidence="4" key="1">
    <citation type="journal article" date="2019" name="Int. J. Syst. Evol. Microbiol.">
        <title>The Global Catalogue of Microorganisms (GCM) 10K type strain sequencing project: providing services to taxonomists for standard genome sequencing and annotation.</title>
        <authorList>
            <consortium name="The Broad Institute Genomics Platform"/>
            <consortium name="The Broad Institute Genome Sequencing Center for Infectious Disease"/>
            <person name="Wu L."/>
            <person name="Ma J."/>
        </authorList>
    </citation>
    <scope>NUCLEOTIDE SEQUENCE [LARGE SCALE GENOMIC DNA]</scope>
    <source>
        <strain evidence="4">JCM 17459</strain>
    </source>
</reference>
<evidence type="ECO:0000256" key="2">
    <source>
        <dbReference type="SAM" id="SignalP"/>
    </source>
</evidence>
<feature type="compositionally biased region" description="Low complexity" evidence="1">
    <location>
        <begin position="657"/>
        <end position="666"/>
    </location>
</feature>
<feature type="region of interest" description="Disordered" evidence="1">
    <location>
        <begin position="544"/>
        <end position="568"/>
    </location>
</feature>
<keyword evidence="4" id="KW-1185">Reference proteome</keyword>
<keyword evidence="2" id="KW-0732">Signal</keyword>
<evidence type="ECO:0000313" key="3">
    <source>
        <dbReference type="EMBL" id="GAA4286908.1"/>
    </source>
</evidence>
<evidence type="ECO:0000313" key="4">
    <source>
        <dbReference type="Proteomes" id="UP001499841"/>
    </source>
</evidence>
<feature type="signal peptide" evidence="2">
    <location>
        <begin position="1"/>
        <end position="20"/>
    </location>
</feature>
<accession>A0ABP8ESF0</accession>
<feature type="chain" id="PRO_5045479369" description="VCBS repeat-containing protein" evidence="2">
    <location>
        <begin position="21"/>
        <end position="900"/>
    </location>
</feature>
<proteinExistence type="predicted"/>
<protein>
    <recommendedName>
        <fullName evidence="5">VCBS repeat-containing protein</fullName>
    </recommendedName>
</protein>
<gene>
    <name evidence="3" type="ORF">GCM10022262_12670</name>
</gene>
<comment type="caution">
    <text evidence="3">The sequence shown here is derived from an EMBL/GenBank/DDBJ whole genome shotgun (WGS) entry which is preliminary data.</text>
</comment>
<dbReference type="SUPFAM" id="SSF69318">
    <property type="entry name" value="Integrin alpha N-terminal domain"/>
    <property type="match status" value="1"/>
</dbReference>
<feature type="region of interest" description="Disordered" evidence="1">
    <location>
        <begin position="648"/>
        <end position="672"/>
    </location>
</feature>
<sequence length="900" mass="97302">MAVAVLAAVATGTLAAPASAADQIDPGVETRALLDARDDAGRLNVNVYGPNQCVKLGQVTSPLGAAGILADPALSGLLLQAAAGTVTAGRVETVGGASAYVADVLSCDLVARPPIRVIGGVDLEVAPGVSWSIDGEPLESFEGWASADMQVSGTYVVRAHPTTDVPLGGQTEWTYVHDDRAIRTYVEVVDPVPVDGPGTADTITIPNDVWGVTFEINGQTAAAGVHEVTAARDAAGRATVRVTTRVQPGYYPVDIDKFGPWDLRFTTGTVQAGGTAPAAVRPTQISGDGPEDYFTLADLEGIDYVIDGAVRLPGTYRMIDLRKRDGRPQVDIEVHAEDGYHLGQLPQSLTLSSDPRYLADSLRVPTHVDADGRVDDTFTLPEVRGVRYLVDLAGILTPIEPGTHHAWEYNSDPNDPYVYIFPRAEDGFYLRYEQSAMSFNMGFTGEGIPTEDPGYAVYNDELGFENDTFTFTVVEGLRYLYRDGDDWVQFDPGSGTVSVLDLGASLENPQVEYKIRPELGYEWPRNEQGWLYEPAALHQLNVSETTEPDNREPGRPEPPVYTDEPGLDGDTVIIPDVEGIGYYFFSLVPEAHWEYLWPGIYSVTDIVLDDANLEIVIGAAPQPGYLWPSDTEGLPEDLTWVLEVNAEGTPEPEEPDTPTTPTEPTAPTAPAPEPEFGFFLNDAWSAKANHVFSYGRHTDRVLVGDWDGDGVDTIMVRRGNLYYVNNVLGGGQAEHVFAYGRADDTVLVGDWDGDGIDTLAVRRGSVYHLKNDTSTGVADAVVVYGRIDDTVLVGDWDADRVDTLAVRRGSVYHVKNTLSSGVADQVVMYGRAEDQVIVGDWDGDHEDTLTVRRGNVYHVKNSLSGGPADLVLAYGRATDVVLVGDWNDDGTDTLGVRRLP</sequence>
<dbReference type="Proteomes" id="UP001499841">
    <property type="component" value="Unassembled WGS sequence"/>
</dbReference>